<evidence type="ECO:0000313" key="4">
    <source>
        <dbReference type="Proteomes" id="UP000245768"/>
    </source>
</evidence>
<feature type="transmembrane region" description="Helical" evidence="2">
    <location>
        <begin position="458"/>
        <end position="478"/>
    </location>
</feature>
<feature type="transmembrane region" description="Helical" evidence="2">
    <location>
        <begin position="197"/>
        <end position="221"/>
    </location>
</feature>
<dbReference type="RefSeq" id="XP_025376430.1">
    <property type="nucleotide sequence ID" value="XM_025525145.1"/>
</dbReference>
<evidence type="ECO:0008006" key="5">
    <source>
        <dbReference type="Google" id="ProtNLM"/>
    </source>
</evidence>
<gene>
    <name evidence="3" type="ORF">FA10DRAFT_302596</name>
</gene>
<dbReference type="GO" id="GO:0016020">
    <property type="term" value="C:membrane"/>
    <property type="evidence" value="ECO:0007669"/>
    <property type="project" value="TreeGrafter"/>
</dbReference>
<feature type="transmembrane region" description="Helical" evidence="2">
    <location>
        <begin position="251"/>
        <end position="273"/>
    </location>
</feature>
<evidence type="ECO:0000256" key="2">
    <source>
        <dbReference type="SAM" id="Phobius"/>
    </source>
</evidence>
<feature type="transmembrane region" description="Helical" evidence="2">
    <location>
        <begin position="409"/>
        <end position="429"/>
    </location>
</feature>
<evidence type="ECO:0000313" key="3">
    <source>
        <dbReference type="EMBL" id="PWN89232.1"/>
    </source>
</evidence>
<dbReference type="AlphaFoldDB" id="A0A316YJ61"/>
<feature type="compositionally biased region" description="Polar residues" evidence="1">
    <location>
        <begin position="13"/>
        <end position="47"/>
    </location>
</feature>
<accession>A0A316YJ61</accession>
<organism evidence="3 4">
    <name type="scientific">Acaromyces ingoldii</name>
    <dbReference type="NCBI Taxonomy" id="215250"/>
    <lineage>
        <taxon>Eukaryota</taxon>
        <taxon>Fungi</taxon>
        <taxon>Dikarya</taxon>
        <taxon>Basidiomycota</taxon>
        <taxon>Ustilaginomycotina</taxon>
        <taxon>Exobasidiomycetes</taxon>
        <taxon>Exobasidiales</taxon>
        <taxon>Cryptobasidiaceae</taxon>
        <taxon>Acaromyces</taxon>
    </lineage>
</organism>
<dbReference type="PANTHER" id="PTHR22950">
    <property type="entry name" value="AMINO ACID TRANSPORTER"/>
    <property type="match status" value="1"/>
</dbReference>
<dbReference type="GeneID" id="37047061"/>
<feature type="region of interest" description="Disordered" evidence="1">
    <location>
        <begin position="1"/>
        <end position="127"/>
    </location>
</feature>
<protein>
    <recommendedName>
        <fullName evidence="5">Amino acid transporter transmembrane domain-containing protein</fullName>
    </recommendedName>
</protein>
<feature type="transmembrane region" description="Helical" evidence="2">
    <location>
        <begin position="368"/>
        <end position="388"/>
    </location>
</feature>
<keyword evidence="2" id="KW-0472">Membrane</keyword>
<name>A0A316YJ61_9BASI</name>
<feature type="region of interest" description="Disordered" evidence="1">
    <location>
        <begin position="497"/>
        <end position="551"/>
    </location>
</feature>
<feature type="transmembrane region" description="Helical" evidence="2">
    <location>
        <begin position="772"/>
        <end position="791"/>
    </location>
</feature>
<dbReference type="InParanoid" id="A0A316YJ61"/>
<feature type="compositionally biased region" description="Acidic residues" evidence="1">
    <location>
        <begin position="48"/>
        <end position="84"/>
    </location>
</feature>
<keyword evidence="2" id="KW-0812">Transmembrane</keyword>
<proteinExistence type="predicted"/>
<feature type="compositionally biased region" description="Basic and acidic residues" evidence="1">
    <location>
        <begin position="85"/>
        <end position="99"/>
    </location>
</feature>
<feature type="transmembrane region" description="Helical" evidence="2">
    <location>
        <begin position="558"/>
        <end position="576"/>
    </location>
</feature>
<feature type="compositionally biased region" description="Basic residues" evidence="1">
    <location>
        <begin position="541"/>
        <end position="551"/>
    </location>
</feature>
<feature type="transmembrane region" description="Helical" evidence="2">
    <location>
        <begin position="607"/>
        <end position="628"/>
    </location>
</feature>
<keyword evidence="4" id="KW-1185">Reference proteome</keyword>
<dbReference type="Proteomes" id="UP000245768">
    <property type="component" value="Unassembled WGS sequence"/>
</dbReference>
<evidence type="ECO:0000256" key="1">
    <source>
        <dbReference type="SAM" id="MobiDB-lite"/>
    </source>
</evidence>
<dbReference type="OrthoDB" id="3360632at2759"/>
<dbReference type="GO" id="GO:0015179">
    <property type="term" value="F:L-amino acid transmembrane transporter activity"/>
    <property type="evidence" value="ECO:0007669"/>
    <property type="project" value="TreeGrafter"/>
</dbReference>
<feature type="compositionally biased region" description="Polar residues" evidence="1">
    <location>
        <begin position="523"/>
        <end position="540"/>
    </location>
</feature>
<dbReference type="EMBL" id="KZ819637">
    <property type="protein sequence ID" value="PWN89232.1"/>
    <property type="molecule type" value="Genomic_DNA"/>
</dbReference>
<feature type="transmembrane region" description="Helical" evidence="2">
    <location>
        <begin position="293"/>
        <end position="314"/>
    </location>
</feature>
<reference evidence="3" key="1">
    <citation type="journal article" date="2018" name="Mol. Biol. Evol.">
        <title>Broad Genomic Sampling Reveals a Smut Pathogenic Ancestry of the Fungal Clade Ustilaginomycotina.</title>
        <authorList>
            <person name="Kijpornyongpan T."/>
            <person name="Mondo S.J."/>
            <person name="Barry K."/>
            <person name="Sandor L."/>
            <person name="Lee J."/>
            <person name="Lipzen A."/>
            <person name="Pangilinan J."/>
            <person name="LaButti K."/>
            <person name="Hainaut M."/>
            <person name="Henrissat B."/>
            <person name="Grigoriev I.V."/>
            <person name="Spatafora J.W."/>
            <person name="Aime M.C."/>
        </authorList>
    </citation>
    <scope>NUCLEOTIDE SEQUENCE [LARGE SCALE GENOMIC DNA]</scope>
    <source>
        <strain evidence="3">MCA 4198</strain>
    </source>
</reference>
<feature type="compositionally biased region" description="Acidic residues" evidence="1">
    <location>
        <begin position="100"/>
        <end position="117"/>
    </location>
</feature>
<feature type="region of interest" description="Disordered" evidence="1">
    <location>
        <begin position="669"/>
        <end position="744"/>
    </location>
</feature>
<feature type="transmembrane region" description="Helical" evidence="2">
    <location>
        <begin position="321"/>
        <end position="343"/>
    </location>
</feature>
<dbReference type="PANTHER" id="PTHR22950:SF671">
    <property type="entry name" value="CHROMOSOME UNDETERMINED SCAFFOLD_75, WHOLE GENOME SHOTGUN SEQUENCE"/>
    <property type="match status" value="1"/>
</dbReference>
<sequence length="798" mass="86995">MNEGSASADVPTQLAQRSPPSSIHSQIPLRTSRSRLQASATVLTLNNDDVDEGGDEDAVQDEAADGEEREGAADGEEEEDFSDDEPLHQGRIDVGKAWDESDDDDDDEEDEVEPEDEVVARRGRRRRKHRRDPVDHSYISSLRPSPSRFRRWWHRLVKSPSAQASLSVPHVAANLFSASLNPACLLSMPAYFARTGILLGTLGLVFVAALAGAGGGLWVVLGRYVGGNNIEAITGAGCGRNTKWKANIGRAVSGLLLASYATGTAVIAYFALADLLLQVLFHYSPRGIPLHDRLFVTLFVGGLMTTPLVIFPLAKRTLIRLSTFLAALLYPITLAMLLFYIYYESPQSDTPAPPPKTPSLNPMHPPSIWAPFSLLPLFSLSASPLQIIAHNRSLRRTGISGSNVKAFMLAQSAQTMAAVGLGVGFGVGVGTRGMGERLGVEIHPNLFTSLPLSDSLNFARVLFILILSSHLALCLVTARSSWARLLKLLNLNPLRKRTREGGETGADDDVEEQTSALRDESNEGSSSVTTHGIQSQQNQGGHKRKKAPRRWTRPARDALAGLLLWLLTSTTAYLSGVGGFHRRRGDKEAARPDDLAVEARFTRGQEVIGLIGAGVGFVLPALVWIILFHVRQPRAILLPFATEMGKTASEWFLGPQSVLARQRRRLFANRTPATRRDEGGAEEQQPLLDSPEEDEEESQRAYRRSLHDRATLSPGSVAPTGYKSMPSDANEGSSEDGQPHSHQGDAATRILLARKERQLQKRTRGRRMYQDGIVLAGILPLGFALIVLGAIDLRHGGW</sequence>
<keyword evidence="2" id="KW-1133">Transmembrane helix</keyword>